<dbReference type="GO" id="GO:0003735">
    <property type="term" value="F:structural constituent of ribosome"/>
    <property type="evidence" value="ECO:0007669"/>
    <property type="project" value="InterPro"/>
</dbReference>
<proteinExistence type="inferred from homology"/>
<evidence type="ECO:0000256" key="1">
    <source>
        <dbReference type="ARBA" id="ARBA00022980"/>
    </source>
</evidence>
<comment type="similarity">
    <text evidence="3">Belongs to the eukaryotic ribosomal protein eL20 family.</text>
</comment>
<dbReference type="SUPFAM" id="SSF160374">
    <property type="entry name" value="RplX-like"/>
    <property type="match status" value="1"/>
</dbReference>
<dbReference type="GO" id="GO:0070180">
    <property type="term" value="F:large ribosomal subunit rRNA binding"/>
    <property type="evidence" value="ECO:0007669"/>
    <property type="project" value="UniProtKB-UniRule"/>
</dbReference>
<dbReference type="EMBL" id="DTFF01000022">
    <property type="protein sequence ID" value="HGI87280.1"/>
    <property type="molecule type" value="Genomic_DNA"/>
</dbReference>
<keyword evidence="3" id="KW-0694">RNA-binding</keyword>
<keyword evidence="1 3" id="KW-0689">Ribosomal protein</keyword>
<keyword evidence="2 3" id="KW-0687">Ribonucleoprotein</keyword>
<dbReference type="GO" id="GO:0006412">
    <property type="term" value="P:translation"/>
    <property type="evidence" value="ECO:0007669"/>
    <property type="project" value="UniProtKB-UniRule"/>
</dbReference>
<comment type="caution">
    <text evidence="5">The sequence shown here is derived from an EMBL/GenBank/DDBJ whole genome shotgun (WGS) entry which is preliminary data.</text>
</comment>
<dbReference type="InterPro" id="IPR023573">
    <property type="entry name" value="Ribosomal_eL20_dom"/>
</dbReference>
<gene>
    <name evidence="3" type="primary">rpl18a</name>
    <name evidence="3" type="synonym">rpl20e</name>
    <name evidence="3" type="synonym">rplX</name>
    <name evidence="5" type="ORF">ENV14_02630</name>
</gene>
<sequence length="86" mass="9902">MVEVKIFRVEGLMLIAAGKLPRWQKFVVEVRALNRDQALELVLSTLGGRHKVKRANIKILKVEEIPPEEAFNKYIKEMASLTRMVI</sequence>
<reference evidence="5" key="1">
    <citation type="journal article" date="2020" name="mSystems">
        <title>Genome- and Community-Level Interaction Insights into Carbon Utilization and Element Cycling Functions of Hydrothermarchaeota in Hydrothermal Sediment.</title>
        <authorList>
            <person name="Zhou Z."/>
            <person name="Liu Y."/>
            <person name="Xu W."/>
            <person name="Pan J."/>
            <person name="Luo Z.H."/>
            <person name="Li M."/>
        </authorList>
    </citation>
    <scope>NUCLEOTIDE SEQUENCE [LARGE SCALE GENOMIC DNA]</scope>
    <source>
        <strain evidence="5">SpSt-732</strain>
    </source>
</reference>
<comment type="subunit">
    <text evidence="3">Part of the 50S ribosomal subunit. Binds 23S rRNA.</text>
</comment>
<evidence type="ECO:0000313" key="5">
    <source>
        <dbReference type="EMBL" id="HGI87280.1"/>
    </source>
</evidence>
<organism evidence="5">
    <name type="scientific">Ignisphaera aggregans</name>
    <dbReference type="NCBI Taxonomy" id="334771"/>
    <lineage>
        <taxon>Archaea</taxon>
        <taxon>Thermoproteota</taxon>
        <taxon>Thermoprotei</taxon>
        <taxon>Desulfurococcales</taxon>
        <taxon>Desulfurococcaceae</taxon>
        <taxon>Ignisphaera</taxon>
    </lineage>
</organism>
<dbReference type="Gene3D" id="3.10.20.10">
    <property type="match status" value="1"/>
</dbReference>
<protein>
    <recommendedName>
        <fullName evidence="3">Large ribosomal subunit protein eL20</fullName>
    </recommendedName>
</protein>
<evidence type="ECO:0000256" key="3">
    <source>
        <dbReference type="HAMAP-Rule" id="MF_00273"/>
    </source>
</evidence>
<dbReference type="AlphaFoldDB" id="A0A7C4BBT7"/>
<name>A0A7C4BBT7_9CREN</name>
<dbReference type="NCBIfam" id="NF001981">
    <property type="entry name" value="PRK00773.1-1"/>
    <property type="match status" value="1"/>
</dbReference>
<feature type="domain" description="Large ribosomal subunit protein eL20" evidence="4">
    <location>
        <begin position="4"/>
        <end position="63"/>
    </location>
</feature>
<accession>A0A7C4BBT7</accession>
<keyword evidence="3" id="KW-0699">rRNA-binding</keyword>
<dbReference type="GO" id="GO:1990904">
    <property type="term" value="C:ribonucleoprotein complex"/>
    <property type="evidence" value="ECO:0007669"/>
    <property type="project" value="UniProtKB-KW"/>
</dbReference>
<dbReference type="GO" id="GO:0005840">
    <property type="term" value="C:ribosome"/>
    <property type="evidence" value="ECO:0007669"/>
    <property type="project" value="UniProtKB-KW"/>
</dbReference>
<evidence type="ECO:0000259" key="4">
    <source>
        <dbReference type="Pfam" id="PF01775"/>
    </source>
</evidence>
<dbReference type="HAMAP" id="MF_00273">
    <property type="entry name" value="Ribosomal_eL20"/>
    <property type="match status" value="1"/>
</dbReference>
<dbReference type="Pfam" id="PF01775">
    <property type="entry name" value="Ribosomal_L18A"/>
    <property type="match status" value="1"/>
</dbReference>
<evidence type="ECO:0000256" key="2">
    <source>
        <dbReference type="ARBA" id="ARBA00023274"/>
    </source>
</evidence>
<dbReference type="InterPro" id="IPR028877">
    <property type="entry name" value="Ribosomal_eL20"/>
</dbReference>